<dbReference type="HOGENOM" id="CLU_2884523_0_0_6"/>
<evidence type="ECO:0000313" key="2">
    <source>
        <dbReference type="Proteomes" id="UP000031623"/>
    </source>
</evidence>
<reference evidence="1 2" key="1">
    <citation type="journal article" date="2014" name="ISME J.">
        <title>Ecophysiology of Thioploca ingrica as revealed by the complete genome sequence supplemented with proteomic evidence.</title>
        <authorList>
            <person name="Kojima H."/>
            <person name="Ogura Y."/>
            <person name="Yamamoto N."/>
            <person name="Togashi T."/>
            <person name="Mori H."/>
            <person name="Watanabe T."/>
            <person name="Nemoto F."/>
            <person name="Kurokawa K."/>
            <person name="Hayashi T."/>
            <person name="Fukui M."/>
        </authorList>
    </citation>
    <scope>NUCLEOTIDE SEQUENCE [LARGE SCALE GENOMIC DNA]</scope>
</reference>
<accession>A0A090AAK8</accession>
<dbReference type="KEGG" id="tig:THII_0236"/>
<proteinExistence type="predicted"/>
<organism evidence="1 2">
    <name type="scientific">Thioploca ingrica</name>
    <dbReference type="NCBI Taxonomy" id="40754"/>
    <lineage>
        <taxon>Bacteria</taxon>
        <taxon>Pseudomonadati</taxon>
        <taxon>Pseudomonadota</taxon>
        <taxon>Gammaproteobacteria</taxon>
        <taxon>Thiotrichales</taxon>
        <taxon>Thiotrichaceae</taxon>
        <taxon>Thioploca</taxon>
    </lineage>
</organism>
<dbReference type="AlphaFoldDB" id="A0A090AAK8"/>
<dbReference type="Proteomes" id="UP000031623">
    <property type="component" value="Chromosome"/>
</dbReference>
<keyword evidence="2" id="KW-1185">Reference proteome</keyword>
<evidence type="ECO:0000313" key="1">
    <source>
        <dbReference type="EMBL" id="BAP54533.1"/>
    </source>
</evidence>
<protein>
    <submittedName>
        <fullName evidence="1">Uncharacterized protein</fullName>
    </submittedName>
</protein>
<gene>
    <name evidence="1" type="ORF">THII_0236</name>
</gene>
<dbReference type="EMBL" id="AP014633">
    <property type="protein sequence ID" value="BAP54533.1"/>
    <property type="molecule type" value="Genomic_DNA"/>
</dbReference>
<dbReference type="STRING" id="40754.THII_0236"/>
<name>A0A090AAK8_9GAMM</name>
<sequence length="63" mass="7450">MKNFKLNTLEMTRQIRDEHYHLLQAKSVAERIAFYRQKAQQMLTEVESIKKSGNPNSKLDIID</sequence>